<keyword evidence="3" id="KW-1185">Reference proteome</keyword>
<keyword evidence="1" id="KW-1133">Transmembrane helix</keyword>
<comment type="caution">
    <text evidence="2">The sequence shown here is derived from an EMBL/GenBank/DDBJ whole genome shotgun (WGS) entry which is preliminary data.</text>
</comment>
<dbReference type="Proteomes" id="UP000315289">
    <property type="component" value="Unassembled WGS sequence"/>
</dbReference>
<keyword evidence="1" id="KW-0472">Membrane</keyword>
<name>A0A557SR80_9ARCH</name>
<organism evidence="2 3">
    <name type="scientific">Candidatus Nitrosocosmicus arcticus</name>
    <dbReference type="NCBI Taxonomy" id="2035267"/>
    <lineage>
        <taxon>Archaea</taxon>
        <taxon>Nitrososphaerota</taxon>
        <taxon>Nitrososphaeria</taxon>
        <taxon>Nitrososphaerales</taxon>
        <taxon>Nitrososphaeraceae</taxon>
        <taxon>Candidatus Nitrosocosmicus</taxon>
    </lineage>
</organism>
<dbReference type="EMBL" id="VOAH01000020">
    <property type="protein sequence ID" value="TVP39115.1"/>
    <property type="molecule type" value="Genomic_DNA"/>
</dbReference>
<feature type="transmembrane region" description="Helical" evidence="1">
    <location>
        <begin position="21"/>
        <end position="39"/>
    </location>
</feature>
<accession>A0A557SR80</accession>
<keyword evidence="1" id="KW-0812">Transmembrane</keyword>
<evidence type="ECO:0000256" key="1">
    <source>
        <dbReference type="SAM" id="Phobius"/>
    </source>
</evidence>
<dbReference type="AlphaFoldDB" id="A0A557SR80"/>
<protein>
    <submittedName>
        <fullName evidence="2">Uncharacterized protein</fullName>
    </submittedName>
</protein>
<evidence type="ECO:0000313" key="2">
    <source>
        <dbReference type="EMBL" id="TVP39115.1"/>
    </source>
</evidence>
<proteinExistence type="predicted"/>
<feature type="transmembrane region" description="Helical" evidence="1">
    <location>
        <begin position="123"/>
        <end position="147"/>
    </location>
</feature>
<reference evidence="2 3" key="1">
    <citation type="journal article" date="2019" name="Front. Microbiol.">
        <title>Ammonia Oxidation by the Arctic Terrestrial Thaumarchaeote Candidatus Nitrosocosmicus arcticus Is Stimulated by Increasing Temperatures.</title>
        <authorList>
            <person name="Alves R.J.E."/>
            <person name="Kerou M."/>
            <person name="Zappe A."/>
            <person name="Bittner R."/>
            <person name="Abby S.S."/>
            <person name="Schmidt H.A."/>
            <person name="Pfeifer K."/>
            <person name="Schleper C."/>
        </authorList>
    </citation>
    <scope>NUCLEOTIDE SEQUENCE [LARGE SCALE GENOMIC DNA]</scope>
    <source>
        <strain evidence="2 3">Kfb</strain>
    </source>
</reference>
<evidence type="ECO:0000313" key="3">
    <source>
        <dbReference type="Proteomes" id="UP000315289"/>
    </source>
</evidence>
<gene>
    <name evidence="2" type="ORF">NARC_200004</name>
</gene>
<dbReference type="OrthoDB" id="10715at2157"/>
<feature type="transmembrane region" description="Helical" evidence="1">
    <location>
        <begin position="45"/>
        <end position="61"/>
    </location>
</feature>
<sequence length="177" mass="20522">MRFKSVRQVEKLNKRKVITHSIIQFALTLFLLYSSFFIIGVPIEFIVPYLIVFGVVLYLANKYSDKTLRFYKNSKDIIFVDLGWFSNICYILATVTRIVITSLGIILRLGLLEKIGMDSELTFFFFGEAISIFILVTIIFDFLLIYGKAVLAGMHRRMLVHYKLILSGKEQVKEETK</sequence>
<feature type="transmembrane region" description="Helical" evidence="1">
    <location>
        <begin position="82"/>
        <end position="111"/>
    </location>
</feature>
<dbReference type="RefSeq" id="WP_144734472.1">
    <property type="nucleotide sequence ID" value="NZ_ML675593.1"/>
</dbReference>